<dbReference type="GO" id="GO:0003847">
    <property type="term" value="F:1-alkyl-2-acetylglycerophosphocholine esterase activity"/>
    <property type="evidence" value="ECO:0007669"/>
    <property type="project" value="TreeGrafter"/>
</dbReference>
<evidence type="ECO:0000256" key="2">
    <source>
        <dbReference type="ARBA" id="ARBA00022963"/>
    </source>
</evidence>
<dbReference type="EMBL" id="NIRR01000008">
    <property type="protein sequence ID" value="OWP63829.1"/>
    <property type="molecule type" value="Genomic_DNA"/>
</dbReference>
<keyword evidence="5" id="KW-1185">Reference proteome</keyword>
<dbReference type="Pfam" id="PF03403">
    <property type="entry name" value="PAF-AH_p_II"/>
    <property type="match status" value="1"/>
</dbReference>
<name>A0A246FMA9_9BACT</name>
<keyword evidence="2" id="KW-0442">Lipid degradation</keyword>
<dbReference type="Proteomes" id="UP000197277">
    <property type="component" value="Unassembled WGS sequence"/>
</dbReference>
<dbReference type="SUPFAM" id="SSF53474">
    <property type="entry name" value="alpha/beta-Hydrolases"/>
    <property type="match status" value="1"/>
</dbReference>
<evidence type="ECO:0000256" key="1">
    <source>
        <dbReference type="ARBA" id="ARBA00022801"/>
    </source>
</evidence>
<dbReference type="AlphaFoldDB" id="A0A246FMA9"/>
<comment type="caution">
    <text evidence="4">The sequence shown here is derived from an EMBL/GenBank/DDBJ whole genome shotgun (WGS) entry which is preliminary data.</text>
</comment>
<reference evidence="4 5" key="1">
    <citation type="submission" date="2017-06" db="EMBL/GenBank/DDBJ databases">
        <title>Hymenobacter amundsenii sp. nov. isolated from regoliths in Antarctica.</title>
        <authorList>
            <person name="Sedlacek I."/>
            <person name="Kralova S."/>
            <person name="Pantucek R."/>
            <person name="Svec P."/>
            <person name="Holochova P."/>
            <person name="Stankova E."/>
            <person name="Vrbovska V."/>
            <person name="Busse H.-J."/>
        </authorList>
    </citation>
    <scope>NUCLEOTIDE SEQUENCE [LARGE SCALE GENOMIC DNA]</scope>
    <source>
        <strain evidence="4 5">CCM 8682</strain>
    </source>
</reference>
<protein>
    <submittedName>
        <fullName evidence="4">Alpha/beta hydrolase</fullName>
    </submittedName>
</protein>
<proteinExistence type="predicted"/>
<keyword evidence="1 4" id="KW-0378">Hydrolase</keyword>
<keyword evidence="3" id="KW-0443">Lipid metabolism</keyword>
<dbReference type="PANTHER" id="PTHR10272">
    <property type="entry name" value="PLATELET-ACTIVATING FACTOR ACETYLHYDROLASE"/>
    <property type="match status" value="1"/>
</dbReference>
<dbReference type="InterPro" id="IPR029058">
    <property type="entry name" value="AB_hydrolase_fold"/>
</dbReference>
<evidence type="ECO:0000256" key="3">
    <source>
        <dbReference type="ARBA" id="ARBA00023098"/>
    </source>
</evidence>
<dbReference type="PANTHER" id="PTHR10272:SF0">
    <property type="entry name" value="PLATELET-ACTIVATING FACTOR ACETYLHYDROLASE"/>
    <property type="match status" value="1"/>
</dbReference>
<accession>A0A246FMA9</accession>
<dbReference type="OrthoDB" id="9814760at2"/>
<organism evidence="4 5">
    <name type="scientific">Hymenobacter amundsenii</name>
    <dbReference type="NCBI Taxonomy" id="2006685"/>
    <lineage>
        <taxon>Bacteria</taxon>
        <taxon>Pseudomonadati</taxon>
        <taxon>Bacteroidota</taxon>
        <taxon>Cytophagia</taxon>
        <taxon>Cytophagales</taxon>
        <taxon>Hymenobacteraceae</taxon>
        <taxon>Hymenobacter</taxon>
    </lineage>
</organism>
<evidence type="ECO:0000313" key="5">
    <source>
        <dbReference type="Proteomes" id="UP000197277"/>
    </source>
</evidence>
<dbReference type="PIRSF" id="PIRSF031982">
    <property type="entry name" value="UCP031982_abhydr"/>
    <property type="match status" value="1"/>
</dbReference>
<evidence type="ECO:0000313" key="4">
    <source>
        <dbReference type="EMBL" id="OWP63829.1"/>
    </source>
</evidence>
<dbReference type="InterPro" id="IPR016986">
    <property type="entry name" value="UCP031982_abhydr"/>
</dbReference>
<gene>
    <name evidence="4" type="ORF">CDA63_07250</name>
</gene>
<dbReference type="GO" id="GO:0016042">
    <property type="term" value="P:lipid catabolic process"/>
    <property type="evidence" value="ECO:0007669"/>
    <property type="project" value="UniProtKB-KW"/>
</dbReference>
<sequence length="271" mass="28527">MVMLYPTATAGRPTMVGLYELPVAPMAAAAAGAFPLVVISHGTGGSGLTHRLLAHYLARHGCVVALPEHPHNHRADNSWANTPQNLLARPRHLRLVIDFLLAAGWLEGAVKTKGVALIGHSLGGYSALALAGGRAQSLPPAGMADGGQPLPVISDARVRALVLLAPAVSWFQAEGALQNVTVPILLLAAEHDVQTPPAFHAALLRRHLPNPANLTYRLVANAGHFSFLSPFPAARISPALPPSQDPPGFDRAQFQAELGPEVLAFLRRVLG</sequence>
<dbReference type="Gene3D" id="3.40.50.1820">
    <property type="entry name" value="alpha/beta hydrolase"/>
    <property type="match status" value="1"/>
</dbReference>